<name>A0AAD1YA40_EUPCR</name>
<protein>
    <submittedName>
        <fullName evidence="2">Uncharacterized protein</fullName>
    </submittedName>
</protein>
<keyword evidence="1" id="KW-0175">Coiled coil</keyword>
<dbReference type="Proteomes" id="UP001295684">
    <property type="component" value="Unassembled WGS sequence"/>
</dbReference>
<organism evidence="2 3">
    <name type="scientific">Euplotes crassus</name>
    <dbReference type="NCBI Taxonomy" id="5936"/>
    <lineage>
        <taxon>Eukaryota</taxon>
        <taxon>Sar</taxon>
        <taxon>Alveolata</taxon>
        <taxon>Ciliophora</taxon>
        <taxon>Intramacronucleata</taxon>
        <taxon>Spirotrichea</taxon>
        <taxon>Hypotrichia</taxon>
        <taxon>Euplotida</taxon>
        <taxon>Euplotidae</taxon>
        <taxon>Moneuplotes</taxon>
    </lineage>
</organism>
<feature type="coiled-coil region" evidence="1">
    <location>
        <begin position="183"/>
        <end position="255"/>
    </location>
</feature>
<comment type="caution">
    <text evidence="2">The sequence shown here is derived from an EMBL/GenBank/DDBJ whole genome shotgun (WGS) entry which is preliminary data.</text>
</comment>
<reference evidence="2" key="1">
    <citation type="submission" date="2023-07" db="EMBL/GenBank/DDBJ databases">
        <authorList>
            <consortium name="AG Swart"/>
            <person name="Singh M."/>
            <person name="Singh A."/>
            <person name="Seah K."/>
            <person name="Emmerich C."/>
        </authorList>
    </citation>
    <scope>NUCLEOTIDE SEQUENCE</scope>
    <source>
        <strain evidence="2">DP1</strain>
    </source>
</reference>
<keyword evidence="3" id="KW-1185">Reference proteome</keyword>
<dbReference type="EMBL" id="CAMPGE010029590">
    <property type="protein sequence ID" value="CAI2387070.1"/>
    <property type="molecule type" value="Genomic_DNA"/>
</dbReference>
<sequence>MDFKKKCTRTPKCEYVAFLIEGQTDNSLDSDILACFTCKDTVFSEQTAFPIPSLASIKWTLSCAQNKLQKIRKFKEENSLDQDWVKLLPELEEFCQISMHLNNDFEELKITRDLKQRCSLSKCAKALLNSIFESETLRAYYKQQHCLEVLRMRDNGQESRPRQPLSLATIREEINSKMILPIKNKFKEALKLAEERKQEIEALKREINGLKYEIQDLNYTKCSLEEVCEQRFHQIQELKENNASLEQRIDDLSTEIDYKDELINQKSLVLSHSELKEMYNIVNFSLSMVDFNQDSNIHIDLNEEGSQKLVRCLQLCTLPDIKKIDVYNLKLFDQPNIISRFLKNGIQNVKSLKVGFCNGHSFGIKDCEPYIPPLLKVLPRIPHEISLDNFILEKDQFENLFVSAKKCHTIRFRCCKIFTDTEVDFGDRLENSLFEELDFYLTGSKDYSNWADMENSRFVNLLTGFSDQNHHIDRYISLSFVSCDLSQTTITDLFKFHNLSQFIWNT</sequence>
<gene>
    <name evidence="2" type="ORF">ECRASSUSDP1_LOCUS28697</name>
</gene>
<accession>A0AAD1YA40</accession>
<dbReference type="AlphaFoldDB" id="A0AAD1YA40"/>
<evidence type="ECO:0000313" key="3">
    <source>
        <dbReference type="Proteomes" id="UP001295684"/>
    </source>
</evidence>
<evidence type="ECO:0000313" key="2">
    <source>
        <dbReference type="EMBL" id="CAI2387070.1"/>
    </source>
</evidence>
<evidence type="ECO:0000256" key="1">
    <source>
        <dbReference type="SAM" id="Coils"/>
    </source>
</evidence>
<proteinExistence type="predicted"/>